<evidence type="ECO:0000313" key="5">
    <source>
        <dbReference type="Proteomes" id="UP000077202"/>
    </source>
</evidence>
<feature type="region of interest" description="Disordered" evidence="2">
    <location>
        <begin position="212"/>
        <end position="311"/>
    </location>
</feature>
<evidence type="ECO:0000313" key="4">
    <source>
        <dbReference type="EMBL" id="OAE19022.1"/>
    </source>
</evidence>
<evidence type="ECO:0000256" key="1">
    <source>
        <dbReference type="ARBA" id="ARBA00008511"/>
    </source>
</evidence>
<comment type="similarity">
    <text evidence="1">Belongs to the PIH1 family.</text>
</comment>
<dbReference type="GO" id="GO:0005737">
    <property type="term" value="C:cytoplasm"/>
    <property type="evidence" value="ECO:0007669"/>
    <property type="project" value="TreeGrafter"/>
</dbReference>
<dbReference type="Pfam" id="PF08190">
    <property type="entry name" value="PIH1"/>
    <property type="match status" value="1"/>
</dbReference>
<feature type="domain" description="PIH1 N-terminal" evidence="3">
    <location>
        <begin position="70"/>
        <end position="199"/>
    </location>
</feature>
<comment type="caution">
    <text evidence="4">The sequence shown here is derived from an EMBL/GenBank/DDBJ whole genome shotgun (WGS) entry which is preliminary data.</text>
</comment>
<keyword evidence="5" id="KW-1185">Reference proteome</keyword>
<dbReference type="InterPro" id="IPR050734">
    <property type="entry name" value="PIH1/Kintoun_subfamily"/>
</dbReference>
<dbReference type="AlphaFoldDB" id="A0A176VF71"/>
<proteinExistence type="inferred from homology"/>
<name>A0A176VF71_MARPO</name>
<dbReference type="InterPro" id="IPR012981">
    <property type="entry name" value="PIH1_N"/>
</dbReference>
<organism evidence="4 5">
    <name type="scientific">Marchantia polymorpha subsp. ruderalis</name>
    <dbReference type="NCBI Taxonomy" id="1480154"/>
    <lineage>
        <taxon>Eukaryota</taxon>
        <taxon>Viridiplantae</taxon>
        <taxon>Streptophyta</taxon>
        <taxon>Embryophyta</taxon>
        <taxon>Marchantiophyta</taxon>
        <taxon>Marchantiopsida</taxon>
        <taxon>Marchantiidae</taxon>
        <taxon>Marchantiales</taxon>
        <taxon>Marchantiaceae</taxon>
        <taxon>Marchantia</taxon>
    </lineage>
</organism>
<sequence length="440" mass="47748">MKIEEVEDEPLHSDKELEAAMKLLQSYEKARNEGVAPKNSELEALLDAMKQQHDPSTGNITLPKFATDRAQSETIVPKPFFVIKSLTVQGEKIFINICGSPKIPAPDEWQEGVPAEVEEAAKASNETGSLLDIPNVRFPVSCSDPVTSTDHGGKACRVFDMVYNSAILEFTMTNKKMKLFLIEMATTWISQKYSLELSSDLEPSFALLTKPITSKSQAPRANEKSTPRSSIMSADLSPQAASSHTSCKPLEDISEPSCDQRPRGGVTSTVSPESEQSVMTLPSAQAPPSRTNSLSLRSSLSPPDAMPTNRNGERKLADLLQFPVANKHVGPPLIEMAYSSRPADAVFVLISFPQILLPFCSELEAADASYEISTGLLSIKLPYLPYGKALAGLPLREGLRRLPWHNPTTTVATSETRSLSPNLTCRTTVTGNEGVSATSS</sequence>
<reference evidence="4" key="1">
    <citation type="submission" date="2016-03" db="EMBL/GenBank/DDBJ databases">
        <title>Mechanisms controlling the formation of the plant cell surface in tip-growing cells are functionally conserved among land plants.</title>
        <authorList>
            <person name="Honkanen S."/>
            <person name="Jones V.A."/>
            <person name="Morieri G."/>
            <person name="Champion C."/>
            <person name="Hetherington A.J."/>
            <person name="Kelly S."/>
            <person name="Saint-Marcoux D."/>
            <person name="Proust H."/>
            <person name="Prescott H."/>
            <person name="Dolan L."/>
        </authorList>
    </citation>
    <scope>NUCLEOTIDE SEQUENCE [LARGE SCALE GENOMIC DNA]</scope>
    <source>
        <tissue evidence="4">Whole gametophyte</tissue>
    </source>
</reference>
<dbReference type="PANTHER" id="PTHR22997">
    <property type="entry name" value="PIH1 DOMAIN-CONTAINING PROTEIN 1"/>
    <property type="match status" value="1"/>
</dbReference>
<evidence type="ECO:0000259" key="3">
    <source>
        <dbReference type="Pfam" id="PF08190"/>
    </source>
</evidence>
<dbReference type="EMBL" id="LVLJ01003949">
    <property type="protein sequence ID" value="OAE19022.1"/>
    <property type="molecule type" value="Genomic_DNA"/>
</dbReference>
<protein>
    <recommendedName>
        <fullName evidence="3">PIH1 N-terminal domain-containing protein</fullName>
    </recommendedName>
</protein>
<feature type="compositionally biased region" description="Polar residues" evidence="2">
    <location>
        <begin position="266"/>
        <end position="283"/>
    </location>
</feature>
<dbReference type="PANTHER" id="PTHR22997:SF11">
    <property type="entry name" value="PIH1 N-TERMINAL DOMAIN-CONTAINING PROTEIN"/>
    <property type="match status" value="1"/>
</dbReference>
<accession>A0A176VF71</accession>
<dbReference type="Proteomes" id="UP000077202">
    <property type="component" value="Unassembled WGS sequence"/>
</dbReference>
<evidence type="ECO:0000256" key="2">
    <source>
        <dbReference type="SAM" id="MobiDB-lite"/>
    </source>
</evidence>
<gene>
    <name evidence="4" type="ORF">AXG93_2839s1180</name>
</gene>
<feature type="compositionally biased region" description="Low complexity" evidence="2">
    <location>
        <begin position="287"/>
        <end position="303"/>
    </location>
</feature>